<dbReference type="InterPro" id="IPR046952">
    <property type="entry name" value="GSHR/TRXR-like"/>
</dbReference>
<dbReference type="Proteomes" id="UP000076738">
    <property type="component" value="Unassembled WGS sequence"/>
</dbReference>
<feature type="binding site" evidence="13">
    <location>
        <begin position="246"/>
        <end position="253"/>
    </location>
    <ligand>
        <name>NAD(+)</name>
        <dbReference type="ChEBI" id="CHEBI:57540"/>
    </ligand>
</feature>
<evidence type="ECO:0000256" key="9">
    <source>
        <dbReference type="ARBA" id="ARBA00023284"/>
    </source>
</evidence>
<dbReference type="GO" id="GO:0050661">
    <property type="term" value="F:NADP binding"/>
    <property type="evidence" value="ECO:0007669"/>
    <property type="project" value="InterPro"/>
</dbReference>
<keyword evidence="5 15" id="KW-0285">Flavoprotein</keyword>
<evidence type="ECO:0000256" key="10">
    <source>
        <dbReference type="ARBA" id="ARBA00049142"/>
    </source>
</evidence>
<keyword evidence="13" id="KW-0547">Nucleotide-binding</keyword>
<keyword evidence="7 15" id="KW-0560">Oxidoreductase</keyword>
<feature type="domain" description="FAD/NAD(P)-binding" evidence="18">
    <location>
        <begin position="68"/>
        <end position="390"/>
    </location>
</feature>
<dbReference type="PIRSF" id="PIRSF000350">
    <property type="entry name" value="Mercury_reductase_MerA"/>
    <property type="match status" value="1"/>
</dbReference>
<dbReference type="GO" id="GO:0005829">
    <property type="term" value="C:cytosol"/>
    <property type="evidence" value="ECO:0007669"/>
    <property type="project" value="TreeGrafter"/>
</dbReference>
<keyword evidence="16" id="KW-0521">NADP</keyword>
<evidence type="ECO:0000256" key="6">
    <source>
        <dbReference type="ARBA" id="ARBA00022827"/>
    </source>
</evidence>
<accession>A0A167KXI2</accession>
<dbReference type="InterPro" id="IPR006322">
    <property type="entry name" value="Glutathione_Rdtase_euk/bac"/>
</dbReference>
<dbReference type="InterPro" id="IPR001100">
    <property type="entry name" value="Pyr_nuc-diS_OxRdtase"/>
</dbReference>
<evidence type="ECO:0000256" key="2">
    <source>
        <dbReference type="ARBA" id="ARBA00011738"/>
    </source>
</evidence>
<keyword evidence="8" id="KW-1015">Disulfide bond</keyword>
<dbReference type="PANTHER" id="PTHR42737">
    <property type="entry name" value="GLUTATHIONE REDUCTASE"/>
    <property type="match status" value="1"/>
</dbReference>
<dbReference type="PANTHER" id="PTHR42737:SF2">
    <property type="entry name" value="GLUTATHIONE REDUCTASE"/>
    <property type="match status" value="1"/>
</dbReference>
<dbReference type="NCBIfam" id="TIGR01421">
    <property type="entry name" value="gluta_reduc_1"/>
    <property type="match status" value="1"/>
</dbReference>
<reference evidence="19 20" key="1">
    <citation type="journal article" date="2016" name="Mol. Biol. Evol.">
        <title>Comparative Genomics of Early-Diverging Mushroom-Forming Fungi Provides Insights into the Origins of Lignocellulose Decay Capabilities.</title>
        <authorList>
            <person name="Nagy L.G."/>
            <person name="Riley R."/>
            <person name="Tritt A."/>
            <person name="Adam C."/>
            <person name="Daum C."/>
            <person name="Floudas D."/>
            <person name="Sun H."/>
            <person name="Yadav J.S."/>
            <person name="Pangilinan J."/>
            <person name="Larsson K.H."/>
            <person name="Matsuura K."/>
            <person name="Barry K."/>
            <person name="Labutti K."/>
            <person name="Kuo R."/>
            <person name="Ohm R.A."/>
            <person name="Bhattacharya S.S."/>
            <person name="Shirouzu T."/>
            <person name="Yoshinaga Y."/>
            <person name="Martin F.M."/>
            <person name="Grigoriev I.V."/>
            <person name="Hibbett D.S."/>
        </authorList>
    </citation>
    <scope>NUCLEOTIDE SEQUENCE [LARGE SCALE GENOMIC DNA]</scope>
    <source>
        <strain evidence="19 20">TUFC12733</strain>
    </source>
</reference>
<evidence type="ECO:0000256" key="5">
    <source>
        <dbReference type="ARBA" id="ARBA00022630"/>
    </source>
</evidence>
<dbReference type="OrthoDB" id="5956163at2759"/>
<dbReference type="GO" id="GO:0034599">
    <property type="term" value="P:cellular response to oxidative stress"/>
    <property type="evidence" value="ECO:0007669"/>
    <property type="project" value="TreeGrafter"/>
</dbReference>
<dbReference type="Pfam" id="PF07992">
    <property type="entry name" value="Pyr_redox_2"/>
    <property type="match status" value="1"/>
</dbReference>
<feature type="binding site" evidence="13">
    <location>
        <position position="375"/>
    </location>
    <ligand>
        <name>FAD</name>
        <dbReference type="ChEBI" id="CHEBI:57692"/>
    </ligand>
</feature>
<gene>
    <name evidence="19" type="ORF">CALVIDRAFT_538264</name>
</gene>
<dbReference type="InterPro" id="IPR036188">
    <property type="entry name" value="FAD/NAD-bd_sf"/>
</dbReference>
<feature type="domain" description="Pyridine nucleotide-disulphide oxidoreductase dimerisation" evidence="17">
    <location>
        <begin position="413"/>
        <end position="526"/>
    </location>
</feature>
<keyword evidence="20" id="KW-1185">Reference proteome</keyword>
<evidence type="ECO:0000256" key="8">
    <source>
        <dbReference type="ARBA" id="ARBA00023157"/>
    </source>
</evidence>
<comment type="subunit">
    <text evidence="2">Homodimer.</text>
</comment>
<keyword evidence="6 13" id="KW-0274">FAD</keyword>
<evidence type="ECO:0000313" key="19">
    <source>
        <dbReference type="EMBL" id="KZO95116.1"/>
    </source>
</evidence>
<evidence type="ECO:0000313" key="20">
    <source>
        <dbReference type="Proteomes" id="UP000076738"/>
    </source>
</evidence>
<evidence type="ECO:0000256" key="12">
    <source>
        <dbReference type="PIRSR" id="PIRSR000350-2"/>
    </source>
</evidence>
<dbReference type="SUPFAM" id="SSF55424">
    <property type="entry name" value="FAD/NAD-linked reductases, dimerisation (C-terminal) domain"/>
    <property type="match status" value="1"/>
</dbReference>
<evidence type="ECO:0000259" key="17">
    <source>
        <dbReference type="Pfam" id="PF02852"/>
    </source>
</evidence>
<keyword evidence="13" id="KW-0520">NAD</keyword>
<dbReference type="Gene3D" id="3.50.50.60">
    <property type="entry name" value="FAD/NAD(P)-binding domain"/>
    <property type="match status" value="2"/>
</dbReference>
<dbReference type="PRINTS" id="PR00368">
    <property type="entry name" value="FADPNR"/>
</dbReference>
<proteinExistence type="inferred from homology"/>
<dbReference type="InterPro" id="IPR023753">
    <property type="entry name" value="FAD/NAD-binding_dom"/>
</dbReference>
<dbReference type="GO" id="GO:0005739">
    <property type="term" value="C:mitochondrion"/>
    <property type="evidence" value="ECO:0007669"/>
    <property type="project" value="TreeGrafter"/>
</dbReference>
<feature type="disulfide bond" description="Redox-active" evidence="14">
    <location>
        <begin position="106"/>
        <end position="111"/>
    </location>
</feature>
<evidence type="ECO:0000256" key="7">
    <source>
        <dbReference type="ARBA" id="ARBA00023002"/>
    </source>
</evidence>
<feature type="binding site" evidence="13">
    <location>
        <position position="115"/>
    </location>
    <ligand>
        <name>FAD</name>
        <dbReference type="ChEBI" id="CHEBI:57692"/>
    </ligand>
</feature>
<comment type="subcellular location">
    <subcellularLocation>
        <location evidence="16">Cytoplasm</location>
    </subcellularLocation>
</comment>
<dbReference type="InterPro" id="IPR012999">
    <property type="entry name" value="Pyr_OxRdtase_I_AS"/>
</dbReference>
<sequence length="527" mass="57968">MRLLPPLRVHRKPLLARSTSLLHTTLLRPQTPLNTGAADRLRSITRAFTTTPPDKMAPIEKSTSNEKYDLVILGGGSAGSGASRRAALYGKKVAVIEKDGKLGGTCVNVGCVPKKLMWHAADMAERLRAAESYGYPNADGLSKEFNWEYFKKKRDAYVHMLNGAYERNFNREGVEFHDGYASFVDAHTVAIKRRDGSVDHMTADKFYIAVGGKPSVPKNIPGAELGITSDGFFDLPKRPQRVCVVGAGYIAVELAGIFHTLGSDVHLMIRHEKVLRTFDPMIQDVLTDWLEHTGVHLHKTTDVLKVEGEQGGPLTVYTKAGGKVEVDCLLWAIGRHSSTEGLNLDKIGVKVNEKGDVVVDEWQKSTVDHIYSMGDCAGKALLTPVAIAAGRRVSNRLFGGPQFKDDKISYENIPTVVFSHPPCGTVGLTEPEARKHYGDENIKIYKTTFKAMYFGMFNDDSHKEPTSYKVICVGPEERIVGIHIIGMGSDEMMQGFGVAVRMGATKDDLDRTIAIHPTSAEELVTMR</sequence>
<evidence type="ECO:0000256" key="13">
    <source>
        <dbReference type="PIRSR" id="PIRSR000350-3"/>
    </source>
</evidence>
<dbReference type="FunFam" id="3.30.390.30:FF:000003">
    <property type="entry name" value="Glutathione reductase"/>
    <property type="match status" value="1"/>
</dbReference>
<dbReference type="STRING" id="1330018.A0A167KXI2"/>
<dbReference type="Gene3D" id="3.30.390.30">
    <property type="match status" value="1"/>
</dbReference>
<evidence type="ECO:0000256" key="16">
    <source>
        <dbReference type="RuleBase" id="RU365016"/>
    </source>
</evidence>
<comment type="similarity">
    <text evidence="1 15">Belongs to the class-I pyridine nucleotide-disulfide oxidoreductase family.</text>
</comment>
<dbReference type="InterPro" id="IPR004099">
    <property type="entry name" value="Pyr_nucl-diS_OxRdtase_dimer"/>
</dbReference>
<dbReference type="EC" id="1.8.1.7" evidence="3 16"/>
<protein>
    <recommendedName>
        <fullName evidence="4 16">Glutathione reductase</fullName>
        <ecNumber evidence="3 16">1.8.1.7</ecNumber>
    </recommendedName>
</protein>
<dbReference type="GO" id="GO:0050660">
    <property type="term" value="F:flavin adenine dinucleotide binding"/>
    <property type="evidence" value="ECO:0007669"/>
    <property type="project" value="InterPro"/>
</dbReference>
<evidence type="ECO:0000256" key="11">
    <source>
        <dbReference type="ARBA" id="ARBA00056905"/>
    </source>
</evidence>
<evidence type="ECO:0000256" key="15">
    <source>
        <dbReference type="RuleBase" id="RU003691"/>
    </source>
</evidence>
<dbReference type="FunFam" id="3.50.50.60:FF:000235">
    <property type="entry name" value="Glutathione reductase"/>
    <property type="match status" value="1"/>
</dbReference>
<comment type="catalytic activity">
    <reaction evidence="10 16">
        <text>2 glutathione + NADP(+) = glutathione disulfide + NADPH + H(+)</text>
        <dbReference type="Rhea" id="RHEA:11740"/>
        <dbReference type="ChEBI" id="CHEBI:15378"/>
        <dbReference type="ChEBI" id="CHEBI:57783"/>
        <dbReference type="ChEBI" id="CHEBI:57925"/>
        <dbReference type="ChEBI" id="CHEBI:58297"/>
        <dbReference type="ChEBI" id="CHEBI:58349"/>
        <dbReference type="EC" id="1.8.1.7"/>
    </reaction>
</comment>
<dbReference type="EMBL" id="KV417290">
    <property type="protein sequence ID" value="KZO95116.1"/>
    <property type="molecule type" value="Genomic_DNA"/>
</dbReference>
<keyword evidence="9 15" id="KW-0676">Redox-active center</keyword>
<dbReference type="GO" id="GO:0004362">
    <property type="term" value="F:glutathione-disulfide reductase (NADPH) activity"/>
    <property type="evidence" value="ECO:0007669"/>
    <property type="project" value="UniProtKB-EC"/>
</dbReference>
<dbReference type="NCBIfam" id="NF004776">
    <property type="entry name" value="PRK06116.1"/>
    <property type="match status" value="1"/>
</dbReference>
<feature type="active site" description="Proton acceptor" evidence="12">
    <location>
        <position position="516"/>
    </location>
</feature>
<organism evidence="19 20">
    <name type="scientific">Calocera viscosa (strain TUFC12733)</name>
    <dbReference type="NCBI Taxonomy" id="1330018"/>
    <lineage>
        <taxon>Eukaryota</taxon>
        <taxon>Fungi</taxon>
        <taxon>Dikarya</taxon>
        <taxon>Basidiomycota</taxon>
        <taxon>Agaricomycotina</taxon>
        <taxon>Dacrymycetes</taxon>
        <taxon>Dacrymycetales</taxon>
        <taxon>Dacrymycetaceae</taxon>
        <taxon>Calocera</taxon>
    </lineage>
</organism>
<dbReference type="Pfam" id="PF02852">
    <property type="entry name" value="Pyr_redox_dim"/>
    <property type="match status" value="1"/>
</dbReference>
<dbReference type="GO" id="GO:0045454">
    <property type="term" value="P:cell redox homeostasis"/>
    <property type="evidence" value="ECO:0007669"/>
    <property type="project" value="InterPro"/>
</dbReference>
<dbReference type="InterPro" id="IPR016156">
    <property type="entry name" value="FAD/NAD-linked_Rdtase_dimer_sf"/>
</dbReference>
<dbReference type="GO" id="GO:0006749">
    <property type="term" value="P:glutathione metabolic process"/>
    <property type="evidence" value="ECO:0007669"/>
    <property type="project" value="InterPro"/>
</dbReference>
<evidence type="ECO:0000256" key="3">
    <source>
        <dbReference type="ARBA" id="ARBA00012607"/>
    </source>
</evidence>
<comment type="function">
    <text evidence="11 16">Catalyzes the reduction of glutathione disulfide (GSSG) to reduced glutathione (GSH). Constitutes the major mechanism to maintain a high GSH:GSSG ratio in the cytosol.</text>
</comment>
<name>A0A167KXI2_CALVF</name>
<dbReference type="PROSITE" id="PS00076">
    <property type="entry name" value="PYRIDINE_REDOX_1"/>
    <property type="match status" value="1"/>
</dbReference>
<evidence type="ECO:0000256" key="1">
    <source>
        <dbReference type="ARBA" id="ARBA00007532"/>
    </source>
</evidence>
<dbReference type="PRINTS" id="PR00411">
    <property type="entry name" value="PNDRDTASEI"/>
</dbReference>
<dbReference type="AlphaFoldDB" id="A0A167KXI2"/>
<keyword evidence="16" id="KW-0963">Cytoplasm</keyword>
<dbReference type="SUPFAM" id="SSF51905">
    <property type="entry name" value="FAD/NAD(P)-binding domain"/>
    <property type="match status" value="1"/>
</dbReference>
<evidence type="ECO:0000256" key="14">
    <source>
        <dbReference type="PIRSR" id="PIRSR000350-4"/>
    </source>
</evidence>
<feature type="binding site" evidence="13">
    <location>
        <position position="334"/>
    </location>
    <ligand>
        <name>NAD(+)</name>
        <dbReference type="ChEBI" id="CHEBI:57540"/>
    </ligand>
</feature>
<evidence type="ECO:0000259" key="18">
    <source>
        <dbReference type="Pfam" id="PF07992"/>
    </source>
</evidence>
<evidence type="ECO:0000256" key="4">
    <source>
        <dbReference type="ARBA" id="ARBA00017111"/>
    </source>
</evidence>
<comment type="cofactor">
    <cofactor evidence="13">
        <name>FAD</name>
        <dbReference type="ChEBI" id="CHEBI:57692"/>
    </cofactor>
    <text evidence="13">Binds 1 FAD per subunit.</text>
</comment>